<organism evidence="1 2">
    <name type="scientific">Gossypium davidsonii</name>
    <name type="common">Davidson's cotton</name>
    <name type="synonym">Gossypium klotzschianum subsp. davidsonii</name>
    <dbReference type="NCBI Taxonomy" id="34287"/>
    <lineage>
        <taxon>Eukaryota</taxon>
        <taxon>Viridiplantae</taxon>
        <taxon>Streptophyta</taxon>
        <taxon>Embryophyta</taxon>
        <taxon>Tracheophyta</taxon>
        <taxon>Spermatophyta</taxon>
        <taxon>Magnoliopsida</taxon>
        <taxon>eudicotyledons</taxon>
        <taxon>Gunneridae</taxon>
        <taxon>Pentapetalae</taxon>
        <taxon>rosids</taxon>
        <taxon>malvids</taxon>
        <taxon>Malvales</taxon>
        <taxon>Malvaceae</taxon>
        <taxon>Malvoideae</taxon>
        <taxon>Gossypium</taxon>
    </lineage>
</organism>
<sequence>MNRSSVEGNKTNTWVFKMIQSLNLSKSHVSRNTKFEVKTQFSAIGPGFISMGIQIGSDKIENISAHRLHQFIDGLIIVPPRVIVGDDGVFVENLTYVLYEHQDSILSTWLISTISSLPHNQLIGSSSSAYELWEALTRIFGTQSTTKAMRYRSLLHHFKKNELFMPVYLARIKHLCDCLVDCGQHVSLEDHQLVILNGLPLEFDYVVSIITMSRVPFDLHLG</sequence>
<dbReference type="Pfam" id="PF14223">
    <property type="entry name" value="Retrotran_gag_2"/>
    <property type="match status" value="1"/>
</dbReference>
<dbReference type="AlphaFoldDB" id="A0A7J8QUQ2"/>
<keyword evidence="2" id="KW-1185">Reference proteome</keyword>
<dbReference type="Proteomes" id="UP000593561">
    <property type="component" value="Unassembled WGS sequence"/>
</dbReference>
<name>A0A7J8QUQ2_GOSDV</name>
<comment type="caution">
    <text evidence="1">The sequence shown here is derived from an EMBL/GenBank/DDBJ whole genome shotgun (WGS) entry which is preliminary data.</text>
</comment>
<accession>A0A7J8QUQ2</accession>
<proteinExistence type="predicted"/>
<protein>
    <recommendedName>
        <fullName evidence="3">Retrovirus-related Pol polyprotein from transposon TNT 1-94</fullName>
    </recommendedName>
</protein>
<reference evidence="1 2" key="1">
    <citation type="journal article" date="2019" name="Genome Biol. Evol.">
        <title>Insights into the evolution of the New World diploid cottons (Gossypium, subgenus Houzingenia) based on genome sequencing.</title>
        <authorList>
            <person name="Grover C.E."/>
            <person name="Arick M.A. 2nd"/>
            <person name="Thrash A."/>
            <person name="Conover J.L."/>
            <person name="Sanders W.S."/>
            <person name="Peterson D.G."/>
            <person name="Frelichowski J.E."/>
            <person name="Scheffler J.A."/>
            <person name="Scheffler B.E."/>
            <person name="Wendel J.F."/>
        </authorList>
    </citation>
    <scope>NUCLEOTIDE SEQUENCE [LARGE SCALE GENOMIC DNA]</scope>
    <source>
        <strain evidence="1">27</strain>
        <tissue evidence="1">Leaf</tissue>
    </source>
</reference>
<gene>
    <name evidence="1" type="ORF">Godav_017494</name>
</gene>
<evidence type="ECO:0000313" key="2">
    <source>
        <dbReference type="Proteomes" id="UP000593561"/>
    </source>
</evidence>
<dbReference type="PANTHER" id="PTHR47481:SF30">
    <property type="entry name" value="CCHC-TYPE DOMAIN-CONTAINING PROTEIN"/>
    <property type="match status" value="1"/>
</dbReference>
<dbReference type="EMBL" id="JABFAC010000001">
    <property type="protein sequence ID" value="MBA0604862.1"/>
    <property type="molecule type" value="Genomic_DNA"/>
</dbReference>
<dbReference type="PANTHER" id="PTHR47481">
    <property type="match status" value="1"/>
</dbReference>
<evidence type="ECO:0000313" key="1">
    <source>
        <dbReference type="EMBL" id="MBA0604862.1"/>
    </source>
</evidence>
<evidence type="ECO:0008006" key="3">
    <source>
        <dbReference type="Google" id="ProtNLM"/>
    </source>
</evidence>